<dbReference type="AlphaFoldDB" id="E6U2Q0"/>
<dbReference type="InterPro" id="IPR010359">
    <property type="entry name" value="IrrE_HExxH"/>
</dbReference>
<proteinExistence type="predicted"/>
<accession>E6U2Q0</accession>
<dbReference type="KEGG" id="eha:Ethha_1920"/>
<protein>
    <recommendedName>
        <fullName evidence="1">IrrE N-terminal-like domain-containing protein</fullName>
    </recommendedName>
</protein>
<dbReference type="Proteomes" id="UP000001551">
    <property type="component" value="Chromosome"/>
</dbReference>
<evidence type="ECO:0000313" key="2">
    <source>
        <dbReference type="EMBL" id="ADU27442.1"/>
    </source>
</evidence>
<evidence type="ECO:0000313" key="3">
    <source>
        <dbReference type="Proteomes" id="UP000001551"/>
    </source>
</evidence>
<keyword evidence="3" id="KW-1185">Reference proteome</keyword>
<dbReference type="InterPro" id="IPR052345">
    <property type="entry name" value="Rad_response_metalloprotease"/>
</dbReference>
<organism evidence="2 3">
    <name type="scientific">Ethanoligenens harbinense (strain DSM 18485 / JCM 12961 / CGMCC 1.5033 / YUAN-3)</name>
    <dbReference type="NCBI Taxonomy" id="663278"/>
    <lineage>
        <taxon>Bacteria</taxon>
        <taxon>Bacillati</taxon>
        <taxon>Bacillota</taxon>
        <taxon>Clostridia</taxon>
        <taxon>Eubacteriales</taxon>
        <taxon>Oscillospiraceae</taxon>
        <taxon>Ethanoligenens</taxon>
    </lineage>
</organism>
<dbReference type="STRING" id="663278.Ethha_1920"/>
<dbReference type="Pfam" id="PF06114">
    <property type="entry name" value="Peptidase_M78"/>
    <property type="match status" value="1"/>
</dbReference>
<sequence>MAILKALINKETLRMICETKRVEVSYIADKISCKPTSKVDGWLNLTSETLPTFNQAKKIASCLHIPFAGLYMKPEDVPKKQLPKIVNRRVLLNEFSPNESSLNIAISDLLETRDLLISIKQELKEPTSSFNVAIDTNTTDVAVALAIRKFFEISLEEQFRKSSARQFYLYVRQQIEAKGVFIQCFTDVDLETARGLAIFDDVIPIIGINEKDRPPAKTFSIIHELVHLLKRQSSLCNEFVSAFSKNAEEIFCNAVAGELLVPRDALFAKLHSRNLSSNFAISDIQNLANDFSVSKEVISRRLLDNGVINEVEYTAYNDEFRKLIETEKEEQRIARSEGRAPTIPKYPDREAIDRTSSSLCRSLFKGYTEDVFSKQDVSRYLGISQKYADKFLGEVSKWYVR</sequence>
<reference evidence="2 3" key="1">
    <citation type="submission" date="2010-12" db="EMBL/GenBank/DDBJ databases">
        <title>Complete sequence of Ethanoligenens harbinense YUAN-3.</title>
        <authorList>
            <person name="Lucas S."/>
            <person name="Copeland A."/>
            <person name="Lapidus A."/>
            <person name="Cheng J.-F."/>
            <person name="Bruce D."/>
            <person name="Goodwin L."/>
            <person name="Pitluck S."/>
            <person name="Chertkov O."/>
            <person name="Misra M."/>
            <person name="Detter J.C."/>
            <person name="Han C."/>
            <person name="Tapia R."/>
            <person name="Land M."/>
            <person name="Hauser L."/>
            <person name="Jeffries C."/>
            <person name="Kyrpides N."/>
            <person name="Ivanova N."/>
            <person name="Mikhailova N."/>
            <person name="Wang A."/>
            <person name="Mouttaki H."/>
            <person name="He Z."/>
            <person name="Zhou J."/>
            <person name="Hemme C.L."/>
            <person name="Woyke T."/>
        </authorList>
    </citation>
    <scope>NUCLEOTIDE SEQUENCE [LARGE SCALE GENOMIC DNA]</scope>
    <source>
        <strain evidence="3">DSM 18485 / JCM 12961 / CGMCC 1.5033 / YUAN-3</strain>
    </source>
</reference>
<gene>
    <name evidence="2" type="ordered locus">Ethha_1920</name>
</gene>
<dbReference type="PANTHER" id="PTHR43236">
    <property type="entry name" value="ANTITOXIN HIGA1"/>
    <property type="match status" value="1"/>
</dbReference>
<dbReference type="eggNOG" id="COG2856">
    <property type="taxonomic scope" value="Bacteria"/>
</dbReference>
<dbReference type="HOGENOM" id="CLU_057454_0_1_9"/>
<dbReference type="Gene3D" id="1.10.10.2910">
    <property type="match status" value="1"/>
</dbReference>
<dbReference type="PANTHER" id="PTHR43236:SF2">
    <property type="entry name" value="BLL0069 PROTEIN"/>
    <property type="match status" value="1"/>
</dbReference>
<feature type="domain" description="IrrE N-terminal-like" evidence="1">
    <location>
        <begin position="187"/>
        <end position="302"/>
    </location>
</feature>
<dbReference type="RefSeq" id="WP_013485793.1">
    <property type="nucleotide sequence ID" value="NC_014828.1"/>
</dbReference>
<name>E6U2Q0_ETHHY</name>
<dbReference type="EMBL" id="CP002400">
    <property type="protein sequence ID" value="ADU27442.1"/>
    <property type="molecule type" value="Genomic_DNA"/>
</dbReference>
<evidence type="ECO:0000259" key="1">
    <source>
        <dbReference type="Pfam" id="PF06114"/>
    </source>
</evidence>